<evidence type="ECO:0000256" key="5">
    <source>
        <dbReference type="ARBA" id="ARBA00023002"/>
    </source>
</evidence>
<evidence type="ECO:0000313" key="11">
    <source>
        <dbReference type="EMBL" id="BBY93812.1"/>
    </source>
</evidence>
<dbReference type="KEGG" id="mgau:MGALJ_34810"/>
<evidence type="ECO:0000259" key="9">
    <source>
        <dbReference type="Pfam" id="PF02770"/>
    </source>
</evidence>
<proteinExistence type="inferred from homology"/>
<reference evidence="11 12" key="1">
    <citation type="journal article" date="2019" name="Emerg. Microbes Infect.">
        <title>Comprehensive subspecies identification of 175 nontuberculous mycobacteria species based on 7547 genomic profiles.</title>
        <authorList>
            <person name="Matsumoto Y."/>
            <person name="Kinjo T."/>
            <person name="Motooka D."/>
            <person name="Nabeya D."/>
            <person name="Jung N."/>
            <person name="Uechi K."/>
            <person name="Horii T."/>
            <person name="Iida T."/>
            <person name="Fujita J."/>
            <person name="Nakamura S."/>
        </authorList>
    </citation>
    <scope>NUCLEOTIDE SEQUENCE [LARGE SCALE GENOMIC DNA]</scope>
    <source>
        <strain evidence="11 12">JCM 6399</strain>
    </source>
</reference>
<comment type="similarity">
    <text evidence="2 6">Belongs to the acyl-CoA dehydrogenase family.</text>
</comment>
<dbReference type="RefSeq" id="WP_163730702.1">
    <property type="nucleotide sequence ID" value="NZ_AP022601.1"/>
</dbReference>
<dbReference type="Pfam" id="PF02771">
    <property type="entry name" value="Acyl-CoA_dh_N"/>
    <property type="match status" value="1"/>
</dbReference>
<dbReference type="PANTHER" id="PTHR43292">
    <property type="entry name" value="ACYL-COA DEHYDROGENASE"/>
    <property type="match status" value="1"/>
</dbReference>
<dbReference type="SUPFAM" id="SSF47203">
    <property type="entry name" value="Acyl-CoA dehydrogenase C-terminal domain-like"/>
    <property type="match status" value="1"/>
</dbReference>
<accession>A0A9W4BGH2</accession>
<feature type="domain" description="Acyl-CoA oxidase/dehydrogenase middle" evidence="9">
    <location>
        <begin position="122"/>
        <end position="220"/>
    </location>
</feature>
<dbReference type="EMBL" id="AP022601">
    <property type="protein sequence ID" value="BBY93812.1"/>
    <property type="molecule type" value="Genomic_DNA"/>
</dbReference>
<evidence type="ECO:0000256" key="3">
    <source>
        <dbReference type="ARBA" id="ARBA00022630"/>
    </source>
</evidence>
<evidence type="ECO:0000256" key="7">
    <source>
        <dbReference type="SAM" id="MobiDB-lite"/>
    </source>
</evidence>
<dbReference type="GO" id="GO:0005886">
    <property type="term" value="C:plasma membrane"/>
    <property type="evidence" value="ECO:0007669"/>
    <property type="project" value="TreeGrafter"/>
</dbReference>
<dbReference type="Gene3D" id="1.20.140.10">
    <property type="entry name" value="Butyryl-CoA Dehydrogenase, subunit A, domain 3"/>
    <property type="match status" value="1"/>
</dbReference>
<dbReference type="AlphaFoldDB" id="A0A9W4BGH2"/>
<keyword evidence="12" id="KW-1185">Reference proteome</keyword>
<keyword evidence="3 6" id="KW-0285">Flavoprotein</keyword>
<keyword evidence="5 6" id="KW-0560">Oxidoreductase</keyword>
<dbReference type="Pfam" id="PF02770">
    <property type="entry name" value="Acyl-CoA_dh_M"/>
    <property type="match status" value="1"/>
</dbReference>
<dbReference type="InterPro" id="IPR046373">
    <property type="entry name" value="Acyl-CoA_Oxase/DH_mid-dom_sf"/>
</dbReference>
<dbReference type="PANTHER" id="PTHR43292:SF3">
    <property type="entry name" value="ACYL-COA DEHYDROGENASE FADE29"/>
    <property type="match status" value="1"/>
</dbReference>
<sequence>MSLDDFRDTVRAWCVEHIPPDWRQAQTGATDEEFVAFQKSWFATLHSAGYAVPHWPREWGGGLSVAEQVVLYQELAAHDAPRLVLAFVGIHHAASTLLVAGTDEQRRQHLPAILDGEIWVQGFSEPEAGSDLASLRTTARRAGDTFVVNGQKLWASGGMHADWCLLLARTDPEAPKRPGARKSAGISYFLLDMTTPGVEVRPIRNAIGDSHFCEVFLNDVRIPAANLIGDENQGWQVAQATLGAERGMTMLELAERLGNAGFRWLLQSSPVDDPIVADRLAQFETEIAGLRGMCRKVVEDNESGSAGPADASIVKLFYSELLQRMTDFGAEVGGLAAHTELTKPMSSGWESGAWMLDFIGSWEWTIPGGASEIQRTIIGERGLGLPREPSSERGLVRPRESGRV</sequence>
<gene>
    <name evidence="11" type="ORF">MGALJ_34810</name>
</gene>
<evidence type="ECO:0000256" key="4">
    <source>
        <dbReference type="ARBA" id="ARBA00022827"/>
    </source>
</evidence>
<dbReference type="InterPro" id="IPR036250">
    <property type="entry name" value="AcylCo_DH-like_C"/>
</dbReference>
<feature type="region of interest" description="Disordered" evidence="7">
    <location>
        <begin position="381"/>
        <end position="404"/>
    </location>
</feature>
<dbReference type="GO" id="GO:0016627">
    <property type="term" value="F:oxidoreductase activity, acting on the CH-CH group of donors"/>
    <property type="evidence" value="ECO:0007669"/>
    <property type="project" value="InterPro"/>
</dbReference>
<dbReference type="InterPro" id="IPR009100">
    <property type="entry name" value="AcylCoA_DH/oxidase_NM_dom_sf"/>
</dbReference>
<feature type="compositionally biased region" description="Basic and acidic residues" evidence="7">
    <location>
        <begin position="389"/>
        <end position="404"/>
    </location>
</feature>
<dbReference type="Pfam" id="PF00441">
    <property type="entry name" value="Acyl-CoA_dh_1"/>
    <property type="match status" value="1"/>
</dbReference>
<dbReference type="InterPro" id="IPR013786">
    <property type="entry name" value="AcylCoA_DH/ox_N"/>
</dbReference>
<evidence type="ECO:0000256" key="6">
    <source>
        <dbReference type="RuleBase" id="RU362125"/>
    </source>
</evidence>
<dbReference type="Gene3D" id="2.40.110.10">
    <property type="entry name" value="Butyryl-CoA Dehydrogenase, subunit A, domain 2"/>
    <property type="match status" value="1"/>
</dbReference>
<dbReference type="GO" id="GO:0050660">
    <property type="term" value="F:flavin adenine dinucleotide binding"/>
    <property type="evidence" value="ECO:0007669"/>
    <property type="project" value="InterPro"/>
</dbReference>
<evidence type="ECO:0000256" key="1">
    <source>
        <dbReference type="ARBA" id="ARBA00001974"/>
    </source>
</evidence>
<evidence type="ECO:0000259" key="10">
    <source>
        <dbReference type="Pfam" id="PF02771"/>
    </source>
</evidence>
<dbReference type="SUPFAM" id="SSF56645">
    <property type="entry name" value="Acyl-CoA dehydrogenase NM domain-like"/>
    <property type="match status" value="1"/>
</dbReference>
<comment type="cofactor">
    <cofactor evidence="1 6">
        <name>FAD</name>
        <dbReference type="ChEBI" id="CHEBI:57692"/>
    </cofactor>
</comment>
<protein>
    <submittedName>
        <fullName evidence="11">Acyl-CoA dehydrogenase</fullName>
    </submittedName>
</protein>
<dbReference type="Gene3D" id="1.10.540.10">
    <property type="entry name" value="Acyl-CoA dehydrogenase/oxidase, N-terminal domain"/>
    <property type="match status" value="1"/>
</dbReference>
<dbReference type="Proteomes" id="UP000465785">
    <property type="component" value="Chromosome"/>
</dbReference>
<evidence type="ECO:0000256" key="2">
    <source>
        <dbReference type="ARBA" id="ARBA00009347"/>
    </source>
</evidence>
<keyword evidence="4 6" id="KW-0274">FAD</keyword>
<name>A0A9W4BGH2_9MYCO</name>
<evidence type="ECO:0000313" key="12">
    <source>
        <dbReference type="Proteomes" id="UP000465785"/>
    </source>
</evidence>
<dbReference type="InterPro" id="IPR052161">
    <property type="entry name" value="Mycobact_Acyl-CoA_DH"/>
</dbReference>
<feature type="domain" description="Acyl-CoA dehydrogenase/oxidase N-terminal" evidence="10">
    <location>
        <begin position="5"/>
        <end position="117"/>
    </location>
</feature>
<feature type="domain" description="Acyl-CoA dehydrogenase/oxidase C-terminal" evidence="8">
    <location>
        <begin position="232"/>
        <end position="382"/>
    </location>
</feature>
<evidence type="ECO:0000259" key="8">
    <source>
        <dbReference type="Pfam" id="PF00441"/>
    </source>
</evidence>
<dbReference type="InterPro" id="IPR006091">
    <property type="entry name" value="Acyl-CoA_Oxase/DH_mid-dom"/>
</dbReference>
<organism evidence="11 12">
    <name type="scientific">Mycobacterium gallinarum</name>
    <dbReference type="NCBI Taxonomy" id="39689"/>
    <lineage>
        <taxon>Bacteria</taxon>
        <taxon>Bacillati</taxon>
        <taxon>Actinomycetota</taxon>
        <taxon>Actinomycetes</taxon>
        <taxon>Mycobacteriales</taxon>
        <taxon>Mycobacteriaceae</taxon>
        <taxon>Mycobacterium</taxon>
    </lineage>
</organism>
<dbReference type="InterPro" id="IPR037069">
    <property type="entry name" value="AcylCoA_DH/ox_N_sf"/>
</dbReference>
<dbReference type="FunFam" id="2.40.110.10:FF:000011">
    <property type="entry name" value="Acyl-CoA dehydrogenase FadE34"/>
    <property type="match status" value="1"/>
</dbReference>
<dbReference type="InterPro" id="IPR009075">
    <property type="entry name" value="AcylCo_DH/oxidase_C"/>
</dbReference>